<dbReference type="SUPFAM" id="SSF140990">
    <property type="entry name" value="FtsH protease domain-like"/>
    <property type="match status" value="1"/>
</dbReference>
<proteinExistence type="predicted"/>
<dbReference type="AlphaFoldDB" id="A0A1E3W8H9"/>
<evidence type="ECO:0000313" key="1">
    <source>
        <dbReference type="EMBL" id="ODS02081.1"/>
    </source>
</evidence>
<dbReference type="GO" id="GO:0006508">
    <property type="term" value="P:proteolysis"/>
    <property type="evidence" value="ECO:0007669"/>
    <property type="project" value="InterPro"/>
</dbReference>
<dbReference type="GO" id="GO:0005524">
    <property type="term" value="F:ATP binding"/>
    <property type="evidence" value="ECO:0007669"/>
    <property type="project" value="InterPro"/>
</dbReference>
<comment type="caution">
    <text evidence="1">The sequence shown here is derived from an EMBL/GenBank/DDBJ whole genome shotgun (WGS) entry which is preliminary data.</text>
</comment>
<accession>A0A1E3W8H9</accession>
<dbReference type="InterPro" id="IPR037219">
    <property type="entry name" value="Peptidase_M41-like"/>
</dbReference>
<dbReference type="GO" id="GO:0004222">
    <property type="term" value="F:metalloendopeptidase activity"/>
    <property type="evidence" value="ECO:0007669"/>
    <property type="project" value="InterPro"/>
</dbReference>
<evidence type="ECO:0000313" key="2">
    <source>
        <dbReference type="Proteomes" id="UP000095042"/>
    </source>
</evidence>
<protein>
    <recommendedName>
        <fullName evidence="3">Peptidase M41 domain-containing protein</fullName>
    </recommendedName>
</protein>
<gene>
    <name evidence="1" type="ORF">AUC71_02415</name>
</gene>
<keyword evidence="2" id="KW-1185">Reference proteome</keyword>
<dbReference type="GO" id="GO:0004176">
    <property type="term" value="F:ATP-dependent peptidase activity"/>
    <property type="evidence" value="ECO:0007669"/>
    <property type="project" value="InterPro"/>
</dbReference>
<organism evidence="1 2">
    <name type="scientific">Methyloceanibacter marginalis</name>
    <dbReference type="NCBI Taxonomy" id="1774971"/>
    <lineage>
        <taxon>Bacteria</taxon>
        <taxon>Pseudomonadati</taxon>
        <taxon>Pseudomonadota</taxon>
        <taxon>Alphaproteobacteria</taxon>
        <taxon>Hyphomicrobiales</taxon>
        <taxon>Hyphomicrobiaceae</taxon>
        <taxon>Methyloceanibacter</taxon>
    </lineage>
</organism>
<sequence>MNIPLHEASHACMAHLLGFELVEVTATDKGGECKDSGPAPLFARGLDHRAVGLREALVALAPIAVNEELSSGDEACFARALWLACLPQREGLVRRDLIALAREILRTRENRTAIAAVADQLSRRKYLTGREVAELIEATHRCGFIL</sequence>
<dbReference type="EMBL" id="LPWD01000415">
    <property type="protein sequence ID" value="ODS02081.1"/>
    <property type="molecule type" value="Genomic_DNA"/>
</dbReference>
<reference evidence="1 2" key="1">
    <citation type="journal article" date="2016" name="Environ. Microbiol.">
        <title>New Methyloceanibacter diversity from North Sea sediments includes methanotroph containing solely the soluble methane monooxygenase.</title>
        <authorList>
            <person name="Vekeman B."/>
            <person name="Kerckhof F.M."/>
            <person name="Cremers G."/>
            <person name="de Vos P."/>
            <person name="Vandamme P."/>
            <person name="Boon N."/>
            <person name="Op den Camp H.J."/>
            <person name="Heylen K."/>
        </authorList>
    </citation>
    <scope>NUCLEOTIDE SEQUENCE [LARGE SCALE GENOMIC DNA]</scope>
    <source>
        <strain evidence="1 2">R-67177</strain>
    </source>
</reference>
<evidence type="ECO:0008006" key="3">
    <source>
        <dbReference type="Google" id="ProtNLM"/>
    </source>
</evidence>
<name>A0A1E3W8H9_9HYPH</name>
<dbReference type="Proteomes" id="UP000095042">
    <property type="component" value="Unassembled WGS sequence"/>
</dbReference>